<name>G8QQI4_SPHPG</name>
<keyword evidence="9" id="KW-0762">Sugar transport</keyword>
<dbReference type="PANTHER" id="PTHR43649">
    <property type="entry name" value="ARABINOSE-BINDING PROTEIN-RELATED"/>
    <property type="match status" value="1"/>
</dbReference>
<organism evidence="9 10">
    <name type="scientific">Sphaerochaeta pleomorpha (strain ATCC BAA-1885 / DSM 22778 / Grapes)</name>
    <dbReference type="NCBI Taxonomy" id="158190"/>
    <lineage>
        <taxon>Bacteria</taxon>
        <taxon>Pseudomonadati</taxon>
        <taxon>Spirochaetota</taxon>
        <taxon>Spirochaetia</taxon>
        <taxon>Spirochaetales</taxon>
        <taxon>Sphaerochaetaceae</taxon>
        <taxon>Sphaerochaeta</taxon>
    </lineage>
</organism>
<dbReference type="STRING" id="158190.SpiGrapes_3169"/>
<accession>G8QQI4</accession>
<dbReference type="InterPro" id="IPR050490">
    <property type="entry name" value="Bact_solute-bd_prot1"/>
</dbReference>
<evidence type="ECO:0000256" key="5">
    <source>
        <dbReference type="ARBA" id="ARBA00023136"/>
    </source>
</evidence>
<keyword evidence="6" id="KW-0564">Palmitate</keyword>
<evidence type="ECO:0000256" key="4">
    <source>
        <dbReference type="ARBA" id="ARBA00022729"/>
    </source>
</evidence>
<dbReference type="RefSeq" id="WP_014271753.1">
    <property type="nucleotide sequence ID" value="NC_016633.1"/>
</dbReference>
<feature type="signal peptide" evidence="8">
    <location>
        <begin position="1"/>
        <end position="20"/>
    </location>
</feature>
<evidence type="ECO:0000313" key="9">
    <source>
        <dbReference type="EMBL" id="AEV30914.1"/>
    </source>
</evidence>
<reference evidence="9 10" key="1">
    <citation type="submission" date="2011-11" db="EMBL/GenBank/DDBJ databases">
        <title>Complete sequence of Spirochaeta sp. grapes.</title>
        <authorList>
            <consortium name="US DOE Joint Genome Institute"/>
            <person name="Lucas S."/>
            <person name="Han J."/>
            <person name="Lapidus A."/>
            <person name="Cheng J.-F."/>
            <person name="Goodwin L."/>
            <person name="Pitluck S."/>
            <person name="Peters L."/>
            <person name="Ovchinnikova G."/>
            <person name="Munk A.C."/>
            <person name="Detter J.C."/>
            <person name="Han C."/>
            <person name="Tapia R."/>
            <person name="Land M."/>
            <person name="Hauser L."/>
            <person name="Kyrpides N."/>
            <person name="Ivanova N."/>
            <person name="Pagani I."/>
            <person name="Ritalahtilisa K."/>
            <person name="Loeffler F."/>
            <person name="Woyke T."/>
        </authorList>
    </citation>
    <scope>NUCLEOTIDE SEQUENCE [LARGE SCALE GENOMIC DNA]</scope>
    <source>
        <strain evidence="10">ATCC BAA-1885 / DSM 22778 / Grapes</strain>
    </source>
</reference>
<dbReference type="Proteomes" id="UP000005632">
    <property type="component" value="Chromosome"/>
</dbReference>
<dbReference type="KEGG" id="sgp:SpiGrapes_3169"/>
<dbReference type="EMBL" id="CP003155">
    <property type="protein sequence ID" value="AEV30914.1"/>
    <property type="molecule type" value="Genomic_DNA"/>
</dbReference>
<keyword evidence="3" id="KW-1003">Cell membrane</keyword>
<evidence type="ECO:0000256" key="1">
    <source>
        <dbReference type="ARBA" id="ARBA00004418"/>
    </source>
</evidence>
<dbReference type="InterPro" id="IPR006059">
    <property type="entry name" value="SBP"/>
</dbReference>
<gene>
    <name evidence="9" type="ordered locus">SpiGrapes_3169</name>
</gene>
<feature type="chain" id="PRO_5003514144" evidence="8">
    <location>
        <begin position="21"/>
        <end position="444"/>
    </location>
</feature>
<sequence>MKKKGILLLIMLCSFGILFANGQSEKTAKKVIEISSNVTEEGQIATQQKIFSQLVSEYNQKNGTSYELRLVTGQGMDITNTRMSSNDKPDIFTIDSPADVNRYQKDGLLLDLTPYAKQYDWQGTLFDWAYKLAVINGKVYTLPFGYEGMVMWYNKDIMKELGLTPESLTNLTSFEMALEKAKDAGYIPMMLGSQDWPWAQEWYLSILFSYTGRDLLKNTIEGKDAQGWNNEAFKKTVELAKSWNDKGYLADGKSYILTSDDAINAFTSGKALFKIEGTWAPYWIIPLEKEDYEKIGVMLHPAINNVEKPHMPLAVGGMWCASASTKNADISGYILSNMMRDEFQGMFLESGLDIAPKVIDKKQFANLSPIVQDMWAMVNTALDEGSFGYTTWAFYPPETRLYAYEGIVDVYDGKLSIDDYLAEMQRLNTKELNEGFVPVIPSAK</sequence>
<evidence type="ECO:0000256" key="3">
    <source>
        <dbReference type="ARBA" id="ARBA00022475"/>
    </source>
</evidence>
<dbReference type="GO" id="GO:0042597">
    <property type="term" value="C:periplasmic space"/>
    <property type="evidence" value="ECO:0007669"/>
    <property type="project" value="UniProtKB-SubCell"/>
</dbReference>
<protein>
    <submittedName>
        <fullName evidence="9">ABC-type sugar transport system, periplasmic component</fullName>
    </submittedName>
</protein>
<comment type="subcellular location">
    <subcellularLocation>
        <location evidence="1">Periplasm</location>
    </subcellularLocation>
</comment>
<evidence type="ECO:0000256" key="8">
    <source>
        <dbReference type="SAM" id="SignalP"/>
    </source>
</evidence>
<keyword evidence="4 8" id="KW-0732">Signal</keyword>
<dbReference type="HOGENOM" id="CLU_031285_12_1_12"/>
<evidence type="ECO:0000256" key="2">
    <source>
        <dbReference type="ARBA" id="ARBA00008520"/>
    </source>
</evidence>
<keyword evidence="9" id="KW-0813">Transport</keyword>
<proteinExistence type="inferred from homology"/>
<dbReference type="SUPFAM" id="SSF53850">
    <property type="entry name" value="Periplasmic binding protein-like II"/>
    <property type="match status" value="1"/>
</dbReference>
<evidence type="ECO:0000256" key="6">
    <source>
        <dbReference type="ARBA" id="ARBA00023139"/>
    </source>
</evidence>
<keyword evidence="10" id="KW-1185">Reference proteome</keyword>
<keyword evidence="5" id="KW-0472">Membrane</keyword>
<comment type="similarity">
    <text evidence="2">Belongs to the bacterial solute-binding protein 1 family.</text>
</comment>
<dbReference type="Pfam" id="PF01547">
    <property type="entry name" value="SBP_bac_1"/>
    <property type="match status" value="1"/>
</dbReference>
<evidence type="ECO:0000256" key="7">
    <source>
        <dbReference type="ARBA" id="ARBA00023288"/>
    </source>
</evidence>
<dbReference type="PANTHER" id="PTHR43649:SF33">
    <property type="entry name" value="POLYGALACTURONAN_RHAMNOGALACTURONAN-BINDING PROTEIN YTCQ"/>
    <property type="match status" value="1"/>
</dbReference>
<evidence type="ECO:0000313" key="10">
    <source>
        <dbReference type="Proteomes" id="UP000005632"/>
    </source>
</evidence>
<keyword evidence="7" id="KW-0449">Lipoprotein</keyword>
<dbReference type="eggNOG" id="COG1653">
    <property type="taxonomic scope" value="Bacteria"/>
</dbReference>
<dbReference type="Gene3D" id="3.40.190.10">
    <property type="entry name" value="Periplasmic binding protein-like II"/>
    <property type="match status" value="2"/>
</dbReference>
<dbReference type="AlphaFoldDB" id="G8QQI4"/>
<dbReference type="OrthoDB" id="9764112at2"/>